<dbReference type="InterPro" id="IPR000782">
    <property type="entry name" value="FAS1_domain"/>
</dbReference>
<feature type="domain" description="FAS1" evidence="1">
    <location>
        <begin position="26"/>
        <end position="160"/>
    </location>
</feature>
<feature type="domain" description="FAS1" evidence="1">
    <location>
        <begin position="893"/>
        <end position="1033"/>
    </location>
</feature>
<dbReference type="GO" id="GO:0030198">
    <property type="term" value="P:extracellular matrix organization"/>
    <property type="evidence" value="ECO:0007669"/>
    <property type="project" value="TreeGrafter"/>
</dbReference>
<feature type="domain" description="FAS1" evidence="1">
    <location>
        <begin position="605"/>
        <end position="741"/>
    </location>
</feature>
<dbReference type="Gene3D" id="2.30.180.10">
    <property type="entry name" value="FAS1 domain"/>
    <property type="match status" value="7"/>
</dbReference>
<organism evidence="2 3">
    <name type="scientific">Biomphalaria glabrata</name>
    <name type="common">Bloodfluke planorb</name>
    <name type="synonym">Freshwater snail</name>
    <dbReference type="NCBI Taxonomy" id="6526"/>
    <lineage>
        <taxon>Eukaryota</taxon>
        <taxon>Metazoa</taxon>
        <taxon>Spiralia</taxon>
        <taxon>Lophotrochozoa</taxon>
        <taxon>Mollusca</taxon>
        <taxon>Gastropoda</taxon>
        <taxon>Heterobranchia</taxon>
        <taxon>Euthyneura</taxon>
        <taxon>Panpulmonata</taxon>
        <taxon>Hygrophila</taxon>
        <taxon>Lymnaeoidea</taxon>
        <taxon>Planorbidae</taxon>
        <taxon>Biomphalaria</taxon>
    </lineage>
</organism>
<dbReference type="GeneID" id="106073270"/>
<dbReference type="OMA" id="RMLLCQM"/>
<dbReference type="AlphaFoldDB" id="A0A9W2ZCI1"/>
<dbReference type="GO" id="GO:0007155">
    <property type="term" value="P:cell adhesion"/>
    <property type="evidence" value="ECO:0007669"/>
    <property type="project" value="TreeGrafter"/>
</dbReference>
<gene>
    <name evidence="3" type="primary">LOC106073270</name>
</gene>
<dbReference type="SUPFAM" id="SSF82153">
    <property type="entry name" value="FAS1 domain"/>
    <property type="match status" value="7"/>
</dbReference>
<dbReference type="Pfam" id="PF02469">
    <property type="entry name" value="Fasciclin"/>
    <property type="match status" value="7"/>
</dbReference>
<dbReference type="InterPro" id="IPR036378">
    <property type="entry name" value="FAS1_dom_sf"/>
</dbReference>
<dbReference type="PANTHER" id="PTHR10900">
    <property type="entry name" value="PERIOSTIN-RELATED"/>
    <property type="match status" value="1"/>
</dbReference>
<feature type="domain" description="FAS1" evidence="1">
    <location>
        <begin position="166"/>
        <end position="307"/>
    </location>
</feature>
<dbReference type="InterPro" id="IPR050904">
    <property type="entry name" value="Adhesion/Biosynth-related"/>
</dbReference>
<reference evidence="3" key="1">
    <citation type="submission" date="2025-08" db="UniProtKB">
        <authorList>
            <consortium name="RefSeq"/>
        </authorList>
    </citation>
    <scope>IDENTIFICATION</scope>
</reference>
<name>A0A9W2ZCI1_BIOGL</name>
<sequence>MGNPKLCQGVFAAAAIVLLLSQQLIARRMWQTIFSDVRLHKMARVLESRGLTKLFNAENITVFLPISEGFFTFDAAYFGIGSNDVQKWNELFEYGSQPGRTTISMLPTKGKITSRFNQLPLYVNRFSTPDGLIITINGATILQADIITDNGVIHIVDRMIAPVGSGMTIAEYLESPQIKDMSFSAIIMAAIIVPTLTQKTNSSKSTYTSFSPNDSYLYPMPEYGKEPLFNNYTILREVYQAHLIEDEALFLPAGISAIPDRMALHGKIQFYVRDGKMYVTNGRSHARIIQPNIPTVNGVIHVIDNLLHYVYHDALQIADNMQETKVFSQLMNGMNGPQKKKLTEGQITVFIPTDWAFSKVPLYWQAELLRRQHMVDKYPLTQLVYGHVIFTGAIDSSQFYDGKKLTMGNSQSLTLMAKQGEYYLETNDKKMSVKIEVKDIGVTNGVVHLVSNVLFADGYTIWNAVSDIPQLKRFYDVVNRHFPKLKDTLNMAAEKPSASMTVFLPSNEVFDRAADFVNSRLLLEPQVLDKALQGHVITGRFPSSRIEGEKVHLTFSGDVLKISRKDKYSSIKVIGGHVTSEIEVRDIFCSNGVIHIIDDLLHTPTRTIGREIKLREDLGYMQTLFEKVADTLYNLNSKNDKYTVFVPNNDAFSSLPWDTINKLLYWENWTKSVLRAHVIKNENRTLEEIPSGAALTAGYNVVYVLKRDGQVYVVNNNMMAHVVLANIPAVNGWIHIVDKILTVPYVNVADVLGSREEFSLFHQLMSPLLEYKQLISAPLRNVTLFVPSSRYLRTLTPQQMTRIKSNPDTLKKIFYGHVLPNVRLDDVFLRQYPEDDYCSRSSYNVTFNISRTKDGTTVDAGYDESMPLDLQGRAYGCSDGVIYSIDGILNYSPFTMLERLRRDPKLSASFELMTTLAPAADIELLNRPDLSFTFLMPDNTALYHMSMKAKRKFQSLPDDEKRKIFWRHVINGSVLYSEDFRSDKFNKEIFPPNVTMTKSNDVYFMHYKSIKSEVKHWNLLACNGVIHVLMQFLYDANGSGEATTPNTVIQVNPVTGLVGKLEGGTTRSSNSSIVSTFLFLALAILMRYR</sequence>
<accession>A0A9W2ZCI1</accession>
<proteinExistence type="predicted"/>
<keyword evidence="2" id="KW-1185">Reference proteome</keyword>
<feature type="domain" description="FAS1" evidence="1">
    <location>
        <begin position="458"/>
        <end position="601"/>
    </location>
</feature>
<dbReference type="RefSeq" id="XP_055872600.1">
    <property type="nucleotide sequence ID" value="XM_056016625.1"/>
</dbReference>
<dbReference type="PANTHER" id="PTHR10900:SF124">
    <property type="entry name" value="FI05614P"/>
    <property type="match status" value="1"/>
</dbReference>
<dbReference type="GO" id="GO:0031012">
    <property type="term" value="C:extracellular matrix"/>
    <property type="evidence" value="ECO:0007669"/>
    <property type="project" value="TreeGrafter"/>
</dbReference>
<evidence type="ECO:0000313" key="2">
    <source>
        <dbReference type="Proteomes" id="UP001165740"/>
    </source>
</evidence>
<evidence type="ECO:0000313" key="3">
    <source>
        <dbReference type="RefSeq" id="XP_055872600.1"/>
    </source>
</evidence>
<dbReference type="PROSITE" id="PS50213">
    <property type="entry name" value="FAS1"/>
    <property type="match status" value="7"/>
</dbReference>
<protein>
    <submittedName>
        <fullName evidence="3">Uncharacterized protein LOC106073270 isoform X1</fullName>
    </submittedName>
</protein>
<feature type="domain" description="FAS1" evidence="1">
    <location>
        <begin position="311"/>
        <end position="454"/>
    </location>
</feature>
<dbReference type="Proteomes" id="UP001165740">
    <property type="component" value="Chromosome 18"/>
</dbReference>
<dbReference type="OrthoDB" id="7700931at2759"/>
<dbReference type="GO" id="GO:0050839">
    <property type="term" value="F:cell adhesion molecule binding"/>
    <property type="evidence" value="ECO:0007669"/>
    <property type="project" value="TreeGrafter"/>
</dbReference>
<feature type="domain" description="FAS1" evidence="1">
    <location>
        <begin position="745"/>
        <end position="889"/>
    </location>
</feature>
<evidence type="ECO:0000259" key="1">
    <source>
        <dbReference type="PROSITE" id="PS50213"/>
    </source>
</evidence>
<dbReference type="SMART" id="SM00554">
    <property type="entry name" value="FAS1"/>
    <property type="match status" value="7"/>
</dbReference>
<dbReference type="GO" id="GO:0005615">
    <property type="term" value="C:extracellular space"/>
    <property type="evidence" value="ECO:0007669"/>
    <property type="project" value="TreeGrafter"/>
</dbReference>